<dbReference type="InterPro" id="IPR014032">
    <property type="entry name" value="Peptidase_A24A_bac"/>
</dbReference>
<dbReference type="GO" id="GO:0032259">
    <property type="term" value="P:methylation"/>
    <property type="evidence" value="ECO:0007669"/>
    <property type="project" value="UniProtKB-KW"/>
</dbReference>
<dbReference type="AlphaFoldDB" id="A0A6L5BSI9"/>
<feature type="transmembrane region" description="Helical" evidence="19">
    <location>
        <begin position="262"/>
        <end position="284"/>
    </location>
</feature>
<keyword evidence="4" id="KW-0997">Cell inner membrane</keyword>
<keyword evidence="8" id="KW-0949">S-adenosyl-L-methionine</keyword>
<reference evidence="22 23" key="1">
    <citation type="submission" date="2019-12" db="EMBL/GenBank/DDBJ databases">
        <title>Endophytic bacteria associated with Panax ginseng seedlings.</title>
        <authorList>
            <person name="Park J.M."/>
            <person name="Shin R."/>
            <person name="Jo S.H."/>
        </authorList>
    </citation>
    <scope>NUCLEOTIDE SEQUENCE [LARGE SCALE GENOMIC DNA]</scope>
    <source>
        <strain evidence="22 23">PgKB32</strain>
    </source>
</reference>
<dbReference type="PANTHER" id="PTHR30487:SF0">
    <property type="entry name" value="PREPILIN LEADER PEPTIDASE_N-METHYLTRANSFERASE-RELATED"/>
    <property type="match status" value="1"/>
</dbReference>
<keyword evidence="11 19" id="KW-1133">Transmembrane helix</keyword>
<name>A0A6L5BSI9_9PSED</name>
<keyword evidence="12 19" id="KW-0472">Membrane</keyword>
<evidence type="ECO:0000259" key="21">
    <source>
        <dbReference type="Pfam" id="PF06750"/>
    </source>
</evidence>
<dbReference type="GO" id="GO:0008168">
    <property type="term" value="F:methyltransferase activity"/>
    <property type="evidence" value="ECO:0007669"/>
    <property type="project" value="UniProtKB-KW"/>
</dbReference>
<evidence type="ECO:0000256" key="1">
    <source>
        <dbReference type="ARBA" id="ARBA00004429"/>
    </source>
</evidence>
<feature type="transmembrane region" description="Helical" evidence="19">
    <location>
        <begin position="223"/>
        <end position="250"/>
    </location>
</feature>
<feature type="transmembrane region" description="Helical" evidence="19">
    <location>
        <begin position="158"/>
        <end position="176"/>
    </location>
</feature>
<evidence type="ECO:0000256" key="9">
    <source>
        <dbReference type="ARBA" id="ARBA00022692"/>
    </source>
</evidence>
<evidence type="ECO:0000256" key="2">
    <source>
        <dbReference type="ARBA" id="ARBA00005801"/>
    </source>
</evidence>
<organism evidence="22 23">
    <name type="scientific">Pseudomonas frederiksbergensis</name>
    <dbReference type="NCBI Taxonomy" id="104087"/>
    <lineage>
        <taxon>Bacteria</taxon>
        <taxon>Pseudomonadati</taxon>
        <taxon>Pseudomonadota</taxon>
        <taxon>Gammaproteobacteria</taxon>
        <taxon>Pseudomonadales</taxon>
        <taxon>Pseudomonadaceae</taxon>
        <taxon>Pseudomonas</taxon>
    </lineage>
</organism>
<dbReference type="GO" id="GO:0006465">
    <property type="term" value="P:signal peptide processing"/>
    <property type="evidence" value="ECO:0007669"/>
    <property type="project" value="TreeGrafter"/>
</dbReference>
<gene>
    <name evidence="22" type="ORF">FX983_04507</name>
</gene>
<evidence type="ECO:0000256" key="12">
    <source>
        <dbReference type="ARBA" id="ARBA00023136"/>
    </source>
</evidence>
<dbReference type="InterPro" id="IPR010627">
    <property type="entry name" value="Prepilin_pept_A24_N"/>
</dbReference>
<feature type="domain" description="Prepilin peptidase A24 N-terminal" evidence="21">
    <location>
        <begin position="20"/>
        <end position="126"/>
    </location>
</feature>
<evidence type="ECO:0000256" key="14">
    <source>
        <dbReference type="ARBA" id="ARBA00050401"/>
    </source>
</evidence>
<comment type="function">
    <text evidence="18">Plays an essential role in type IV pili and type II pseudopili formation by proteolytically removing the leader sequence from substrate proteins and subsequently monomethylating the alpha-amino group of the newly exposed N-terminal phenylalanine.</text>
</comment>
<dbReference type="InterPro" id="IPR050882">
    <property type="entry name" value="Prepilin_peptidase/N-MTase"/>
</dbReference>
<evidence type="ECO:0000256" key="8">
    <source>
        <dbReference type="ARBA" id="ARBA00022691"/>
    </source>
</evidence>
<evidence type="ECO:0000256" key="3">
    <source>
        <dbReference type="ARBA" id="ARBA00022475"/>
    </source>
</evidence>
<evidence type="ECO:0000256" key="19">
    <source>
        <dbReference type="SAM" id="Phobius"/>
    </source>
</evidence>
<comment type="catalytic activity">
    <reaction evidence="14 18">
        <text>Typically cleaves a -Gly-|-Phe- bond to release an N-terminal, basic peptide of 5-8 residues from type IV prepilin, and then N-methylates the new N-terminal amino group, the methyl donor being S-adenosyl-L-methionine.</text>
        <dbReference type="EC" id="3.4.23.43"/>
    </reaction>
</comment>
<feature type="domain" description="Prepilin type IV endopeptidase peptidase" evidence="20">
    <location>
        <begin position="136"/>
        <end position="245"/>
    </location>
</feature>
<comment type="subcellular location">
    <subcellularLocation>
        <location evidence="1">Cell inner membrane</location>
        <topology evidence="1">Multi-pass membrane protein</topology>
    </subcellularLocation>
    <subcellularLocation>
        <location evidence="18">Cell membrane</location>
        <topology evidence="18">Multi-pass membrane protein</topology>
    </subcellularLocation>
</comment>
<evidence type="ECO:0000256" key="18">
    <source>
        <dbReference type="RuleBase" id="RU003794"/>
    </source>
</evidence>
<evidence type="ECO:0000256" key="5">
    <source>
        <dbReference type="ARBA" id="ARBA00022603"/>
    </source>
</evidence>
<keyword evidence="7 18" id="KW-0808">Transferase</keyword>
<evidence type="ECO:0000256" key="13">
    <source>
        <dbReference type="ARBA" id="ARBA00023268"/>
    </source>
</evidence>
<keyword evidence="3" id="KW-1003">Cell membrane</keyword>
<dbReference type="FunFam" id="1.20.120.1220:FF:000001">
    <property type="entry name" value="Type 4 prepilin-like proteins leader peptide-processing enzyme"/>
    <property type="match status" value="1"/>
</dbReference>
<evidence type="ECO:0000256" key="16">
    <source>
        <dbReference type="ARBA" id="ARBA00071870"/>
    </source>
</evidence>
<comment type="caution">
    <text evidence="22">The sequence shown here is derived from an EMBL/GenBank/DDBJ whole genome shotgun (WGS) entry which is preliminary data.</text>
</comment>
<feature type="transmembrane region" description="Helical" evidence="19">
    <location>
        <begin position="113"/>
        <end position="138"/>
    </location>
</feature>
<comment type="similarity">
    <text evidence="2 17">Belongs to the peptidase A24 family.</text>
</comment>
<evidence type="ECO:0000256" key="11">
    <source>
        <dbReference type="ARBA" id="ARBA00022989"/>
    </source>
</evidence>
<dbReference type="Proteomes" id="UP000475265">
    <property type="component" value="Unassembled WGS sequence"/>
</dbReference>
<evidence type="ECO:0000259" key="20">
    <source>
        <dbReference type="Pfam" id="PF01478"/>
    </source>
</evidence>
<dbReference type="InterPro" id="IPR000045">
    <property type="entry name" value="Prepilin_IV_endopep_pep"/>
</dbReference>
<keyword evidence="5 18" id="KW-0489">Methyltransferase</keyword>
<evidence type="ECO:0000313" key="22">
    <source>
        <dbReference type="EMBL" id="KAF2390054.1"/>
    </source>
</evidence>
<sequence length="290" mass="32201">MPLTDYLTLYPLAFVITALVLGLLVGSFLNVVIWRLPKMLEREWRTQAHDVLGLPIETPPPTYNLMLPHSQCPHCAQKIRAWENIPVLSYVLLRGRCSNCAAPISKRYPLTELACGLLSAFIAWHFGFGWPAGLLLVLTWGLLAMSLIDAEHQLLPDVLVLPLLWLGLIVNSFELFVPLHDALWGAVAGYLALWSVFWLFKLITGKDGIGHGDFKLLAMLGAWGGWQVLPLTLLLSSLVGAILGVILLRLRDAKTSTPIPFGPYLAIAGWIALLWGGQITDFYWQFVGLK</sequence>
<keyword evidence="10 18" id="KW-0378">Hydrolase</keyword>
<proteinExistence type="inferred from homology"/>
<evidence type="ECO:0000256" key="6">
    <source>
        <dbReference type="ARBA" id="ARBA00022670"/>
    </source>
</evidence>
<keyword evidence="9 18" id="KW-0812">Transmembrane</keyword>
<dbReference type="Pfam" id="PF01478">
    <property type="entry name" value="Peptidase_A24"/>
    <property type="match status" value="1"/>
</dbReference>
<dbReference type="PRINTS" id="PR00864">
    <property type="entry name" value="PREPILNPTASE"/>
</dbReference>
<dbReference type="GO" id="GO:0005886">
    <property type="term" value="C:plasma membrane"/>
    <property type="evidence" value="ECO:0007669"/>
    <property type="project" value="UniProtKB-SubCell"/>
</dbReference>
<keyword evidence="13 18" id="KW-0511">Multifunctional enzyme</keyword>
<feature type="transmembrane region" description="Helical" evidence="19">
    <location>
        <begin position="12"/>
        <end position="36"/>
    </location>
</feature>
<feature type="transmembrane region" description="Helical" evidence="19">
    <location>
        <begin position="183"/>
        <end position="203"/>
    </location>
</feature>
<evidence type="ECO:0000256" key="15">
    <source>
        <dbReference type="ARBA" id="ARBA00067082"/>
    </source>
</evidence>
<accession>A0A6L5BSI9</accession>
<evidence type="ECO:0000256" key="10">
    <source>
        <dbReference type="ARBA" id="ARBA00022801"/>
    </source>
</evidence>
<evidence type="ECO:0000256" key="17">
    <source>
        <dbReference type="RuleBase" id="RU003793"/>
    </source>
</evidence>
<evidence type="ECO:0000256" key="4">
    <source>
        <dbReference type="ARBA" id="ARBA00022519"/>
    </source>
</evidence>
<evidence type="ECO:0000256" key="7">
    <source>
        <dbReference type="ARBA" id="ARBA00022679"/>
    </source>
</evidence>
<dbReference type="EC" id="2.1.1.-" evidence="18"/>
<dbReference type="Pfam" id="PF06750">
    <property type="entry name" value="A24_N_bact"/>
    <property type="match status" value="1"/>
</dbReference>
<dbReference type="RefSeq" id="WP_163911769.1">
    <property type="nucleotide sequence ID" value="NZ_JAAAXX010000002.1"/>
</dbReference>
<dbReference type="EMBL" id="JAAAXX010000002">
    <property type="protein sequence ID" value="KAF2390054.1"/>
    <property type="molecule type" value="Genomic_DNA"/>
</dbReference>
<protein>
    <recommendedName>
        <fullName evidence="16 18">Prepilin leader peptidase/N-methyltransferase</fullName>
        <ecNumber evidence="18">2.1.1.-</ecNumber>
        <ecNumber evidence="15 18">3.4.23.43</ecNumber>
    </recommendedName>
</protein>
<dbReference type="EC" id="3.4.23.43" evidence="15 18"/>
<dbReference type="Gene3D" id="1.20.120.1220">
    <property type="match status" value="1"/>
</dbReference>
<dbReference type="PANTHER" id="PTHR30487">
    <property type="entry name" value="TYPE 4 PREPILIN-LIKE PROTEINS LEADER PEPTIDE-PROCESSING ENZYME"/>
    <property type="match status" value="1"/>
</dbReference>
<dbReference type="GO" id="GO:0004190">
    <property type="term" value="F:aspartic-type endopeptidase activity"/>
    <property type="evidence" value="ECO:0007669"/>
    <property type="project" value="UniProtKB-EC"/>
</dbReference>
<evidence type="ECO:0000313" key="23">
    <source>
        <dbReference type="Proteomes" id="UP000475265"/>
    </source>
</evidence>
<keyword evidence="6 18" id="KW-0645">Protease</keyword>